<evidence type="ECO:0000256" key="1">
    <source>
        <dbReference type="ARBA" id="ARBA00022801"/>
    </source>
</evidence>
<dbReference type="SUPFAM" id="SSF52738">
    <property type="entry name" value="Methylesterase CheB, C-terminal domain"/>
    <property type="match status" value="1"/>
</dbReference>
<evidence type="ECO:0000256" key="2">
    <source>
        <dbReference type="ARBA" id="ARBA00039140"/>
    </source>
</evidence>
<dbReference type="Gene3D" id="3.40.50.180">
    <property type="entry name" value="Methylesterase CheB, C-terminal domain"/>
    <property type="match status" value="1"/>
</dbReference>
<dbReference type="GO" id="GO:0000156">
    <property type="term" value="F:phosphorelay response regulator activity"/>
    <property type="evidence" value="ECO:0007669"/>
    <property type="project" value="InterPro"/>
</dbReference>
<evidence type="ECO:0000256" key="5">
    <source>
        <dbReference type="SAM" id="MobiDB-lite"/>
    </source>
</evidence>
<comment type="caution">
    <text evidence="4">Lacks conserved residue(s) required for the propagation of feature annotation.</text>
</comment>
<feature type="region of interest" description="Disordered" evidence="5">
    <location>
        <begin position="115"/>
        <end position="135"/>
    </location>
</feature>
<evidence type="ECO:0000313" key="9">
    <source>
        <dbReference type="Proteomes" id="UP001430647"/>
    </source>
</evidence>
<dbReference type="Proteomes" id="UP001430647">
    <property type="component" value="Unassembled WGS sequence"/>
</dbReference>
<dbReference type="PROSITE" id="PS50122">
    <property type="entry name" value="CHEB"/>
    <property type="match status" value="1"/>
</dbReference>
<dbReference type="RefSeq" id="WP_242161103.1">
    <property type="nucleotide sequence ID" value="NZ_CP131914.1"/>
</dbReference>
<dbReference type="EMBL" id="JAKJPQ010000017">
    <property type="protein sequence ID" value="MCI2263405.1"/>
    <property type="molecule type" value="Genomic_DNA"/>
</dbReference>
<protein>
    <recommendedName>
        <fullName evidence="2">protein-glutamate methylesterase</fullName>
        <ecNumber evidence="2">3.1.1.61</ecNumber>
    </recommendedName>
</protein>
<evidence type="ECO:0000313" key="7">
    <source>
        <dbReference type="EMBL" id="MCI2263405.1"/>
    </source>
</evidence>
<reference evidence="8" key="3">
    <citation type="submission" date="2023-08" db="EMBL/GenBank/DDBJ databases">
        <title>Complete genome sequence of Xanthomonas indica.</title>
        <authorList>
            <person name="Patil P.B."/>
            <person name="Rana R."/>
        </authorList>
    </citation>
    <scope>NUCLEOTIDE SEQUENCE</scope>
    <source>
        <strain evidence="8">PPL560</strain>
    </source>
</reference>
<sequence length="446" mass="45344">MFANDGDATATPVALLARPGKARERLREALHLVGAAIVLEDDPGAIDAQTLADAGPSAVLIALEPAIEDALERLDAALALPGVTVIFDEAELAARREGWEAQRWARHLAAKLQGHQDVLPPGRETETGLQPEPGLPATPAQLHDDAPIGLHVDEATSFAEAAPQDGMYTWQPPADVAPGFEELQFARAEAAASEASAVPAAPHADAPPAAPASAPAALPASAWSLVDDDAPLLAAAPRAPQPVPQFSTEGLSLVALESEEPTATSGAGTRADVARGAVLVMAGIGGPDAIRRLLAALPERFPLPLLVQLRLDGGRYGNLVKQIARVSALPVLLAEAGEPVAPGNVYILPDDVGVQGTAGLRFVAQDAGASVVAGLPAAHSAVLLLSGSDPQQVEAVLALAAQGAWVAGQSGDGCYDPAAGAQLILQGHPGGDPAQLAQALTARWSG</sequence>
<dbReference type="EC" id="3.1.1.61" evidence="2"/>
<evidence type="ECO:0000313" key="8">
    <source>
        <dbReference type="EMBL" id="XCI80007.1"/>
    </source>
</evidence>
<dbReference type="KEGG" id="xin:Q7W82_17340"/>
<dbReference type="EMBL" id="CP131914">
    <property type="protein sequence ID" value="XCI80007.1"/>
    <property type="molecule type" value="Genomic_DNA"/>
</dbReference>
<proteinExistence type="predicted"/>
<evidence type="ECO:0000256" key="3">
    <source>
        <dbReference type="ARBA" id="ARBA00048267"/>
    </source>
</evidence>
<feature type="domain" description="CheB-type methylesterase" evidence="6">
    <location>
        <begin position="271"/>
        <end position="351"/>
    </location>
</feature>
<dbReference type="InterPro" id="IPR000673">
    <property type="entry name" value="Sig_transdc_resp-reg_Me-estase"/>
</dbReference>
<dbReference type="GO" id="GO:0006935">
    <property type="term" value="P:chemotaxis"/>
    <property type="evidence" value="ECO:0007669"/>
    <property type="project" value="InterPro"/>
</dbReference>
<keyword evidence="1" id="KW-0378">Hydrolase</keyword>
<evidence type="ECO:0000259" key="6">
    <source>
        <dbReference type="PROSITE" id="PS50122"/>
    </source>
</evidence>
<dbReference type="GO" id="GO:0005737">
    <property type="term" value="C:cytoplasm"/>
    <property type="evidence" value="ECO:0007669"/>
    <property type="project" value="InterPro"/>
</dbReference>
<evidence type="ECO:0000256" key="4">
    <source>
        <dbReference type="PROSITE-ProRule" id="PRU00050"/>
    </source>
</evidence>
<dbReference type="PANTHER" id="PTHR42872:SF6">
    <property type="entry name" value="PROTEIN-GLUTAMATE METHYLESTERASE_PROTEIN-GLUTAMINE GLUTAMINASE"/>
    <property type="match status" value="1"/>
</dbReference>
<keyword evidence="9" id="KW-1185">Reference proteome</keyword>
<gene>
    <name evidence="7" type="ORF">L3V74_17880</name>
    <name evidence="8" type="ORF">Q7W82_17340</name>
</gene>
<accession>A0AAU8I4J1</accession>
<comment type="catalytic activity">
    <reaction evidence="3">
        <text>[protein]-L-glutamate 5-O-methyl ester + H2O = L-glutamyl-[protein] + methanol + H(+)</text>
        <dbReference type="Rhea" id="RHEA:23236"/>
        <dbReference type="Rhea" id="RHEA-COMP:10208"/>
        <dbReference type="Rhea" id="RHEA-COMP:10311"/>
        <dbReference type="ChEBI" id="CHEBI:15377"/>
        <dbReference type="ChEBI" id="CHEBI:15378"/>
        <dbReference type="ChEBI" id="CHEBI:17790"/>
        <dbReference type="ChEBI" id="CHEBI:29973"/>
        <dbReference type="ChEBI" id="CHEBI:82795"/>
        <dbReference type="EC" id="3.1.1.61"/>
    </reaction>
</comment>
<dbReference type="InterPro" id="IPR035909">
    <property type="entry name" value="CheB_C"/>
</dbReference>
<dbReference type="GO" id="GO:0008984">
    <property type="term" value="F:protein-glutamate methylesterase activity"/>
    <property type="evidence" value="ECO:0007669"/>
    <property type="project" value="UniProtKB-EC"/>
</dbReference>
<organism evidence="8">
    <name type="scientific">Xanthomonas indica</name>
    <dbReference type="NCBI Taxonomy" id="2912242"/>
    <lineage>
        <taxon>Bacteria</taxon>
        <taxon>Pseudomonadati</taxon>
        <taxon>Pseudomonadota</taxon>
        <taxon>Gammaproteobacteria</taxon>
        <taxon>Lysobacterales</taxon>
        <taxon>Lysobacteraceae</taxon>
        <taxon>Xanthomonas</taxon>
    </lineage>
</organism>
<dbReference type="AlphaFoldDB" id="A0AAU8I4J1"/>
<dbReference type="PANTHER" id="PTHR42872">
    <property type="entry name" value="PROTEIN-GLUTAMATE METHYLESTERASE/PROTEIN-GLUTAMINE GLUTAMINASE"/>
    <property type="match status" value="1"/>
</dbReference>
<reference evidence="7" key="2">
    <citation type="submission" date="2022-01" db="EMBL/GenBank/DDBJ databases">
        <authorList>
            <person name="Rana R."/>
            <person name="Patil P.B."/>
        </authorList>
    </citation>
    <scope>NUCLEOTIDE SEQUENCE</scope>
    <source>
        <strain evidence="7">PPL560</strain>
    </source>
</reference>
<reference evidence="7 9" key="1">
    <citation type="journal article" date="2022" name="Curr. Microbiol.">
        <title>Xanthomonas indica sp. nov., a Novel Member of Non-Pathogenic Xanthomonas Community from Healthy Rice Seeds.</title>
        <authorList>
            <person name="Rana R."/>
            <person name="Madhavan V.N."/>
            <person name="Saroha T."/>
            <person name="Bansal K."/>
            <person name="Kaur A."/>
            <person name="Sonti R.V."/>
            <person name="Patel H.K."/>
            <person name="Patil P.B."/>
        </authorList>
    </citation>
    <scope>NUCLEOTIDE SEQUENCE [LARGE SCALE GENOMIC DNA]</scope>
    <source>
        <strain evidence="7 9">PPL560</strain>
    </source>
</reference>
<dbReference type="Pfam" id="PF01339">
    <property type="entry name" value="CheB_methylest"/>
    <property type="match status" value="1"/>
</dbReference>
<name>A0AAU8I4J1_9XANT</name>